<keyword evidence="6 7" id="KW-0998">Cell outer membrane</keyword>
<evidence type="ECO:0000256" key="6">
    <source>
        <dbReference type="ARBA" id="ARBA00023237"/>
    </source>
</evidence>
<accession>A0ABQ1TU57</accession>
<evidence type="ECO:0000313" key="12">
    <source>
        <dbReference type="EMBL" id="GGF03171.1"/>
    </source>
</evidence>
<gene>
    <name evidence="12" type="ORF">GCM10011383_12660</name>
</gene>
<evidence type="ECO:0000256" key="5">
    <source>
        <dbReference type="ARBA" id="ARBA00023136"/>
    </source>
</evidence>
<keyword evidence="2 7" id="KW-0813">Transport</keyword>
<dbReference type="Pfam" id="PF07715">
    <property type="entry name" value="Plug"/>
    <property type="match status" value="1"/>
</dbReference>
<dbReference type="Proteomes" id="UP000632273">
    <property type="component" value="Unassembled WGS sequence"/>
</dbReference>
<dbReference type="Gene3D" id="2.60.40.1120">
    <property type="entry name" value="Carboxypeptidase-like, regulatory domain"/>
    <property type="match status" value="1"/>
</dbReference>
<keyword evidence="4 7" id="KW-0812">Transmembrane</keyword>
<dbReference type="InterPro" id="IPR037066">
    <property type="entry name" value="Plug_dom_sf"/>
</dbReference>
<dbReference type="PROSITE" id="PS52016">
    <property type="entry name" value="TONB_DEPENDENT_REC_3"/>
    <property type="match status" value="1"/>
</dbReference>
<protein>
    <submittedName>
        <fullName evidence="12">TonB-dependent receptor</fullName>
    </submittedName>
</protein>
<feature type="region of interest" description="Disordered" evidence="8">
    <location>
        <begin position="815"/>
        <end position="839"/>
    </location>
</feature>
<dbReference type="Pfam" id="PF14905">
    <property type="entry name" value="OMP_b-brl_3"/>
    <property type="match status" value="1"/>
</dbReference>
<reference evidence="13" key="1">
    <citation type="journal article" date="2019" name="Int. J. Syst. Evol. Microbiol.">
        <title>The Global Catalogue of Microorganisms (GCM) 10K type strain sequencing project: providing services to taxonomists for standard genome sequencing and annotation.</title>
        <authorList>
            <consortium name="The Broad Institute Genomics Platform"/>
            <consortium name="The Broad Institute Genome Sequencing Center for Infectious Disease"/>
            <person name="Wu L."/>
            <person name="Ma J."/>
        </authorList>
    </citation>
    <scope>NUCLEOTIDE SEQUENCE [LARGE SCALE GENOMIC DNA]</scope>
    <source>
        <strain evidence="13">CGMCC 1.15197</strain>
    </source>
</reference>
<evidence type="ECO:0000256" key="4">
    <source>
        <dbReference type="ARBA" id="ARBA00022692"/>
    </source>
</evidence>
<dbReference type="EMBL" id="BMHT01000002">
    <property type="protein sequence ID" value="GGF03171.1"/>
    <property type="molecule type" value="Genomic_DNA"/>
</dbReference>
<dbReference type="InterPro" id="IPR008969">
    <property type="entry name" value="CarboxyPept-like_regulatory"/>
</dbReference>
<feature type="domain" description="Outer membrane protein beta-barrel" evidence="11">
    <location>
        <begin position="397"/>
        <end position="811"/>
    </location>
</feature>
<evidence type="ECO:0000256" key="3">
    <source>
        <dbReference type="ARBA" id="ARBA00022452"/>
    </source>
</evidence>
<feature type="domain" description="TonB-dependent receptor plug" evidence="10">
    <location>
        <begin position="149"/>
        <end position="240"/>
    </location>
</feature>
<dbReference type="PANTHER" id="PTHR40980:SF3">
    <property type="entry name" value="TONB-DEPENDENT RECEPTOR-LIKE BETA-BARREL DOMAIN-CONTAINING PROTEIN"/>
    <property type="match status" value="1"/>
</dbReference>
<feature type="signal peptide" evidence="9">
    <location>
        <begin position="1"/>
        <end position="22"/>
    </location>
</feature>
<comment type="caution">
    <text evidence="12">The sequence shown here is derived from an EMBL/GenBank/DDBJ whole genome shotgun (WGS) entry which is preliminary data.</text>
</comment>
<evidence type="ECO:0000259" key="10">
    <source>
        <dbReference type="Pfam" id="PF07715"/>
    </source>
</evidence>
<keyword evidence="13" id="KW-1185">Reference proteome</keyword>
<dbReference type="Pfam" id="PF13620">
    <property type="entry name" value="CarboxypepD_reg"/>
    <property type="match status" value="1"/>
</dbReference>
<proteinExistence type="inferred from homology"/>
<name>A0ABQ1TU57_9BACT</name>
<feature type="compositionally biased region" description="Basic and acidic residues" evidence="8">
    <location>
        <begin position="827"/>
        <end position="839"/>
    </location>
</feature>
<evidence type="ECO:0000256" key="1">
    <source>
        <dbReference type="ARBA" id="ARBA00004571"/>
    </source>
</evidence>
<dbReference type="InterPro" id="IPR012910">
    <property type="entry name" value="Plug_dom"/>
</dbReference>
<evidence type="ECO:0000256" key="7">
    <source>
        <dbReference type="PROSITE-ProRule" id="PRU01360"/>
    </source>
</evidence>
<dbReference type="Gene3D" id="2.40.170.20">
    <property type="entry name" value="TonB-dependent receptor, beta-barrel domain"/>
    <property type="match status" value="1"/>
</dbReference>
<evidence type="ECO:0000256" key="8">
    <source>
        <dbReference type="SAM" id="MobiDB-lite"/>
    </source>
</evidence>
<evidence type="ECO:0000313" key="13">
    <source>
        <dbReference type="Proteomes" id="UP000632273"/>
    </source>
</evidence>
<evidence type="ECO:0000256" key="2">
    <source>
        <dbReference type="ARBA" id="ARBA00022448"/>
    </source>
</evidence>
<dbReference type="Gene3D" id="2.170.130.10">
    <property type="entry name" value="TonB-dependent receptor, plug domain"/>
    <property type="match status" value="1"/>
</dbReference>
<dbReference type="PANTHER" id="PTHR40980">
    <property type="entry name" value="PLUG DOMAIN-CONTAINING PROTEIN"/>
    <property type="match status" value="1"/>
</dbReference>
<keyword evidence="3 7" id="KW-1134">Transmembrane beta strand</keyword>
<comment type="similarity">
    <text evidence="7">Belongs to the TonB-dependent receptor family.</text>
</comment>
<keyword evidence="5 7" id="KW-0472">Membrane</keyword>
<evidence type="ECO:0000259" key="11">
    <source>
        <dbReference type="Pfam" id="PF14905"/>
    </source>
</evidence>
<keyword evidence="9" id="KW-0732">Signal</keyword>
<keyword evidence="12" id="KW-0675">Receptor</keyword>
<dbReference type="SUPFAM" id="SSF49464">
    <property type="entry name" value="Carboxypeptidase regulatory domain-like"/>
    <property type="match status" value="1"/>
</dbReference>
<dbReference type="InterPro" id="IPR041700">
    <property type="entry name" value="OMP_b-brl_3"/>
</dbReference>
<dbReference type="SUPFAM" id="SSF56935">
    <property type="entry name" value="Porins"/>
    <property type="match status" value="1"/>
</dbReference>
<dbReference type="InterPro" id="IPR036942">
    <property type="entry name" value="Beta-barrel_TonB_sf"/>
</dbReference>
<sequence>MLIMKHLIFIPAFIGLSQSLLAQAPAAVAAPAVKATAGQGRLSGSVVNASTRQPVEFATVGLLDQATGKMVESGVCNAKGEFSFTKVAAGEYKLSISFVGFQTKILEHVNVTSGSAPNLGVLLLTPAAQQLGEVKVTGERELIENKADRLVYNAEKDQSNTGGTAADVLKKTPMLSLDADGNPELRGSTSVKVLINGKPSGMLANNIADALRRLPADKIKSVEVITSPSAKYDAEGSGGIINIILKKGDLSGTTGSISATVGNMNNSLNSSITQHQGKLTTTSELGLASYFNRYHSEISRTDVLAPGEVAQLSQRTATRNYNQGLTGRLSFDYDLTTKDVLTLGANTELFRYRGTRGMTSAYTAPNLPDDIYRRDIDWPYAENRFPSLDVNAGYTHTGKRPKQEFSVLGLLSTSTGRQAYFLDQFRSEGIDYHETNVNTSRNRELTFQADYAQPTDSTGLLELGAKTILRRASSDYTVQADSLEGRGLALVPSRSNQFDYQQNVYAAYLSYGFSLHKVYSFKLGTRVEHTSVLGDFATSTDQVRQDYTNVIPNVLASYDFGANKEQKLKISYTRRIQRPDIWLLNPYVNVNNGRSAQSGNPNLRAELADAYELGYSTSHKSSTLNLSAYWRQTNNAIQQVFTPVPARTIFPDDTTNTSVLYSTFQNVARRSSGGLSITGSTKPNPKWTLNATLNAFYLSVKSPMLGFGNQGFMYNGNFSSAWTFEHGYSLQASMYVSSRRILLQGDVSGFQTHTLSVKKELFDKKASLTLNLENPFSRTILFRADFAVPDSYNLRSDQYAYNRAVRLSFNYQFGSTDAGPSRPRKAIRNDDQKKGENGG</sequence>
<feature type="chain" id="PRO_5045904230" evidence="9">
    <location>
        <begin position="23"/>
        <end position="839"/>
    </location>
</feature>
<comment type="subcellular location">
    <subcellularLocation>
        <location evidence="1 7">Cell outer membrane</location>
        <topology evidence="1 7">Multi-pass membrane protein</topology>
    </subcellularLocation>
</comment>
<dbReference type="InterPro" id="IPR039426">
    <property type="entry name" value="TonB-dep_rcpt-like"/>
</dbReference>
<evidence type="ECO:0000256" key="9">
    <source>
        <dbReference type="SAM" id="SignalP"/>
    </source>
</evidence>
<organism evidence="12 13">
    <name type="scientific">Hymenobacter cavernae</name>
    <dbReference type="NCBI Taxonomy" id="2044852"/>
    <lineage>
        <taxon>Bacteria</taxon>
        <taxon>Pseudomonadati</taxon>
        <taxon>Bacteroidota</taxon>
        <taxon>Cytophagia</taxon>
        <taxon>Cytophagales</taxon>
        <taxon>Hymenobacteraceae</taxon>
        <taxon>Hymenobacter</taxon>
    </lineage>
</organism>